<dbReference type="AlphaFoldDB" id="A0A9D1RTG6"/>
<accession>A0A9D1RTG6</accession>
<comment type="caution">
    <text evidence="2">The sequence shown here is derived from an EMBL/GenBank/DDBJ whole genome shotgun (WGS) entry which is preliminary data.</text>
</comment>
<feature type="region of interest" description="Disordered" evidence="1">
    <location>
        <begin position="94"/>
        <end position="143"/>
    </location>
</feature>
<feature type="compositionally biased region" description="Low complexity" evidence="1">
    <location>
        <begin position="108"/>
        <end position="140"/>
    </location>
</feature>
<reference evidence="2" key="2">
    <citation type="submission" date="2021-04" db="EMBL/GenBank/DDBJ databases">
        <authorList>
            <person name="Gilroy R."/>
        </authorList>
    </citation>
    <scope>NUCLEOTIDE SEQUENCE</scope>
    <source>
        <strain evidence="2">ChiGjej6B6-1540</strain>
    </source>
</reference>
<organism evidence="2 3">
    <name type="scientific">Candidatus Flavonifractor merdipullorum</name>
    <dbReference type="NCBI Taxonomy" id="2838590"/>
    <lineage>
        <taxon>Bacteria</taxon>
        <taxon>Bacillati</taxon>
        <taxon>Bacillota</taxon>
        <taxon>Clostridia</taxon>
        <taxon>Eubacteriales</taxon>
        <taxon>Oscillospiraceae</taxon>
        <taxon>Flavonifractor</taxon>
    </lineage>
</organism>
<gene>
    <name evidence="2" type="ORF">H9868_04955</name>
</gene>
<reference evidence="2" key="1">
    <citation type="journal article" date="2021" name="PeerJ">
        <title>Extensive microbial diversity within the chicken gut microbiome revealed by metagenomics and culture.</title>
        <authorList>
            <person name="Gilroy R."/>
            <person name="Ravi A."/>
            <person name="Getino M."/>
            <person name="Pursley I."/>
            <person name="Horton D.L."/>
            <person name="Alikhan N.F."/>
            <person name="Baker D."/>
            <person name="Gharbi K."/>
            <person name="Hall N."/>
            <person name="Watson M."/>
            <person name="Adriaenssens E.M."/>
            <person name="Foster-Nyarko E."/>
            <person name="Jarju S."/>
            <person name="Secka A."/>
            <person name="Antonio M."/>
            <person name="Oren A."/>
            <person name="Chaudhuri R.R."/>
            <person name="La Ragione R."/>
            <person name="Hildebrand F."/>
            <person name="Pallen M.J."/>
        </authorList>
    </citation>
    <scope>NUCLEOTIDE SEQUENCE</scope>
    <source>
        <strain evidence="2">ChiGjej6B6-1540</strain>
    </source>
</reference>
<name>A0A9D1RTG6_9FIRM</name>
<sequence length="253" mass="27147">MKKGAKIAIGVVGVLIVAGAAVAAWQWNNLNAARYMLTMDGDTISTRLEENSQVLNKAMEDYDISSYTFSPEEISALVDGSLSADDAAKKLLEGDTAVSAPPEEETTPDSSTAPSTSAPTTAPTQPGSSSGSNAGSSASSDVEQQIREQIAKMYVLQATYVAQLEGIVQSAIDEYVAGEHTDENRTAVVYSKVEELTALEKECDAKVAEVVSKLRELLKQAGKDDSLAKEVEETYKEEKSLKKAYYLKEFQEG</sequence>
<dbReference type="Proteomes" id="UP000824192">
    <property type="component" value="Unassembled WGS sequence"/>
</dbReference>
<evidence type="ECO:0000313" key="3">
    <source>
        <dbReference type="Proteomes" id="UP000824192"/>
    </source>
</evidence>
<proteinExistence type="predicted"/>
<evidence type="ECO:0000313" key="2">
    <source>
        <dbReference type="EMBL" id="HIW93874.1"/>
    </source>
</evidence>
<evidence type="ECO:0000256" key="1">
    <source>
        <dbReference type="SAM" id="MobiDB-lite"/>
    </source>
</evidence>
<protein>
    <submittedName>
        <fullName evidence="2">Uncharacterized protein</fullName>
    </submittedName>
</protein>
<dbReference type="EMBL" id="DXGA01000105">
    <property type="protein sequence ID" value="HIW93874.1"/>
    <property type="molecule type" value="Genomic_DNA"/>
</dbReference>